<gene>
    <name evidence="1" type="ORF">SADUNF_Sadunf09G0122900</name>
</gene>
<proteinExistence type="predicted"/>
<dbReference type="OrthoDB" id="938602at2759"/>
<dbReference type="Proteomes" id="UP000657918">
    <property type="component" value="Unassembled WGS sequence"/>
</dbReference>
<reference evidence="1 2" key="1">
    <citation type="submission" date="2020-10" db="EMBL/GenBank/DDBJ databases">
        <title>Plant Genome Project.</title>
        <authorList>
            <person name="Zhang R.-G."/>
        </authorList>
    </citation>
    <scope>NUCLEOTIDE SEQUENCE [LARGE SCALE GENOMIC DNA]</scope>
    <source>
        <strain evidence="1">FAFU-HL-1</strain>
        <tissue evidence="1">Leaf</tissue>
    </source>
</reference>
<dbReference type="EMBL" id="JADGMS010000009">
    <property type="protein sequence ID" value="KAF9676285.1"/>
    <property type="molecule type" value="Genomic_DNA"/>
</dbReference>
<name>A0A835JYN7_9ROSI</name>
<evidence type="ECO:0000313" key="2">
    <source>
        <dbReference type="Proteomes" id="UP000657918"/>
    </source>
</evidence>
<dbReference type="AlphaFoldDB" id="A0A835JYN7"/>
<organism evidence="1 2">
    <name type="scientific">Salix dunnii</name>
    <dbReference type="NCBI Taxonomy" id="1413687"/>
    <lineage>
        <taxon>Eukaryota</taxon>
        <taxon>Viridiplantae</taxon>
        <taxon>Streptophyta</taxon>
        <taxon>Embryophyta</taxon>
        <taxon>Tracheophyta</taxon>
        <taxon>Spermatophyta</taxon>
        <taxon>Magnoliopsida</taxon>
        <taxon>eudicotyledons</taxon>
        <taxon>Gunneridae</taxon>
        <taxon>Pentapetalae</taxon>
        <taxon>rosids</taxon>
        <taxon>fabids</taxon>
        <taxon>Malpighiales</taxon>
        <taxon>Salicaceae</taxon>
        <taxon>Saliceae</taxon>
        <taxon>Salix</taxon>
    </lineage>
</organism>
<evidence type="ECO:0000313" key="1">
    <source>
        <dbReference type="EMBL" id="KAF9676285.1"/>
    </source>
</evidence>
<protein>
    <recommendedName>
        <fullName evidence="3">Agenet domain-containing protein</fullName>
    </recommendedName>
</protein>
<keyword evidence="2" id="KW-1185">Reference proteome</keyword>
<evidence type="ECO:0008006" key="3">
    <source>
        <dbReference type="Google" id="ProtNLM"/>
    </source>
</evidence>
<accession>A0A835JYN7</accession>
<sequence length="69" mass="7540">MSKLLIETVSDDEVRPVPPRIKFGRGFSVFDKLDASDNDGWWAGKVTVSRSGLVLLSAEGMLHCSVQSC</sequence>
<comment type="caution">
    <text evidence="1">The sequence shown here is derived from an EMBL/GenBank/DDBJ whole genome shotgun (WGS) entry which is preliminary data.</text>
</comment>